<protein>
    <submittedName>
        <fullName evidence="2">Uncharacterized protein</fullName>
    </submittedName>
</protein>
<evidence type="ECO:0000313" key="2">
    <source>
        <dbReference type="EMBL" id="EMD32430.1"/>
    </source>
</evidence>
<organism evidence="2 3">
    <name type="scientific">Ceriporiopsis subvermispora (strain B)</name>
    <name type="common">White-rot fungus</name>
    <name type="synonym">Gelatoporia subvermispora</name>
    <dbReference type="NCBI Taxonomy" id="914234"/>
    <lineage>
        <taxon>Eukaryota</taxon>
        <taxon>Fungi</taxon>
        <taxon>Dikarya</taxon>
        <taxon>Basidiomycota</taxon>
        <taxon>Agaricomycotina</taxon>
        <taxon>Agaricomycetes</taxon>
        <taxon>Polyporales</taxon>
        <taxon>Gelatoporiaceae</taxon>
        <taxon>Gelatoporia</taxon>
    </lineage>
</organism>
<feature type="compositionally biased region" description="Polar residues" evidence="1">
    <location>
        <begin position="1"/>
        <end position="10"/>
    </location>
</feature>
<gene>
    <name evidence="2" type="ORF">CERSUDRAFT_99513</name>
</gene>
<accession>M2QK10</accession>
<dbReference type="Proteomes" id="UP000016930">
    <property type="component" value="Unassembled WGS sequence"/>
</dbReference>
<feature type="compositionally biased region" description="Polar residues" evidence="1">
    <location>
        <begin position="64"/>
        <end position="74"/>
    </location>
</feature>
<proteinExistence type="predicted"/>
<name>M2QK10_CERS8</name>
<dbReference type="HOGENOM" id="CLU_1731241_0_0_1"/>
<evidence type="ECO:0000256" key="1">
    <source>
        <dbReference type="SAM" id="MobiDB-lite"/>
    </source>
</evidence>
<feature type="compositionally biased region" description="Basic and acidic residues" evidence="1">
    <location>
        <begin position="34"/>
        <end position="45"/>
    </location>
</feature>
<keyword evidence="3" id="KW-1185">Reference proteome</keyword>
<sequence length="151" mass="16289">MASEMLMSQNRQERAMRGASGASISLDHVGPEASHGDRRRQDRLPTRPVRLAPPLDKFGASAYGSPTASSSICTTPVPDSRGQRAPTGHRLEMCALGASDVVSSLAYPAQLTAGMEGTRCSSLLELDCVYTMFLTGARARDRAQRRIDRPQ</sequence>
<dbReference type="AlphaFoldDB" id="M2QK10"/>
<reference evidence="2 3" key="1">
    <citation type="journal article" date="2012" name="Proc. Natl. Acad. Sci. U.S.A.">
        <title>Comparative genomics of Ceriporiopsis subvermispora and Phanerochaete chrysosporium provide insight into selective ligninolysis.</title>
        <authorList>
            <person name="Fernandez-Fueyo E."/>
            <person name="Ruiz-Duenas F.J."/>
            <person name="Ferreira P."/>
            <person name="Floudas D."/>
            <person name="Hibbett D.S."/>
            <person name="Canessa P."/>
            <person name="Larrondo L.F."/>
            <person name="James T.Y."/>
            <person name="Seelenfreund D."/>
            <person name="Lobos S."/>
            <person name="Polanco R."/>
            <person name="Tello M."/>
            <person name="Honda Y."/>
            <person name="Watanabe T."/>
            <person name="Watanabe T."/>
            <person name="Ryu J.S."/>
            <person name="Kubicek C.P."/>
            <person name="Schmoll M."/>
            <person name="Gaskell J."/>
            <person name="Hammel K.E."/>
            <person name="St John F.J."/>
            <person name="Vanden Wymelenberg A."/>
            <person name="Sabat G."/>
            <person name="Splinter BonDurant S."/>
            <person name="Syed K."/>
            <person name="Yadav J.S."/>
            <person name="Doddapaneni H."/>
            <person name="Subramanian V."/>
            <person name="Lavin J.L."/>
            <person name="Oguiza J.A."/>
            <person name="Perez G."/>
            <person name="Pisabarro A.G."/>
            <person name="Ramirez L."/>
            <person name="Santoyo F."/>
            <person name="Master E."/>
            <person name="Coutinho P.M."/>
            <person name="Henrissat B."/>
            <person name="Lombard V."/>
            <person name="Magnuson J.K."/>
            <person name="Kuees U."/>
            <person name="Hori C."/>
            <person name="Igarashi K."/>
            <person name="Samejima M."/>
            <person name="Held B.W."/>
            <person name="Barry K.W."/>
            <person name="LaButti K.M."/>
            <person name="Lapidus A."/>
            <person name="Lindquist E.A."/>
            <person name="Lucas S.M."/>
            <person name="Riley R."/>
            <person name="Salamov A.A."/>
            <person name="Hoffmeister D."/>
            <person name="Schwenk D."/>
            <person name="Hadar Y."/>
            <person name="Yarden O."/>
            <person name="de Vries R.P."/>
            <person name="Wiebenga A."/>
            <person name="Stenlid J."/>
            <person name="Eastwood D."/>
            <person name="Grigoriev I.V."/>
            <person name="Berka R.M."/>
            <person name="Blanchette R.A."/>
            <person name="Kersten P."/>
            <person name="Martinez A.T."/>
            <person name="Vicuna R."/>
            <person name="Cullen D."/>
        </authorList>
    </citation>
    <scope>NUCLEOTIDE SEQUENCE [LARGE SCALE GENOMIC DNA]</scope>
    <source>
        <strain evidence="2 3">B</strain>
    </source>
</reference>
<dbReference type="EMBL" id="KB445811">
    <property type="protein sequence ID" value="EMD32430.1"/>
    <property type="molecule type" value="Genomic_DNA"/>
</dbReference>
<evidence type="ECO:0000313" key="3">
    <source>
        <dbReference type="Proteomes" id="UP000016930"/>
    </source>
</evidence>
<feature type="region of interest" description="Disordered" evidence="1">
    <location>
        <begin position="1"/>
        <end position="86"/>
    </location>
</feature>